<dbReference type="GeneTree" id="ENSGT00970000197932"/>
<dbReference type="OMA" id="METVMEM"/>
<evidence type="ECO:0000256" key="1">
    <source>
        <dbReference type="ARBA" id="ARBA00022536"/>
    </source>
</evidence>
<dbReference type="AlphaFoldDB" id="S4RP11"/>
<evidence type="ECO:0000256" key="2">
    <source>
        <dbReference type="ARBA" id="ARBA00022737"/>
    </source>
</evidence>
<dbReference type="HOGENOM" id="CLU_2446474_0_0_1"/>
<keyword evidence="1 4" id="KW-0245">EGF-like domain</keyword>
<feature type="domain" description="EGF-like" evidence="5">
    <location>
        <begin position="18"/>
        <end position="49"/>
    </location>
</feature>
<dbReference type="Pfam" id="PF14670">
    <property type="entry name" value="FXa_inhibition"/>
    <property type="match status" value="1"/>
</dbReference>
<keyword evidence="2" id="KW-0677">Repeat</keyword>
<comment type="caution">
    <text evidence="4">Lacks conserved residue(s) required for the propagation of feature annotation.</text>
</comment>
<dbReference type="Gene3D" id="2.10.25.10">
    <property type="entry name" value="Laminin"/>
    <property type="match status" value="2"/>
</dbReference>
<protein>
    <recommendedName>
        <fullName evidence="5">EGF-like domain-containing protein</fullName>
    </recommendedName>
</protein>
<organism evidence="6">
    <name type="scientific">Petromyzon marinus</name>
    <name type="common">Sea lamprey</name>
    <dbReference type="NCBI Taxonomy" id="7757"/>
    <lineage>
        <taxon>Eukaryota</taxon>
        <taxon>Metazoa</taxon>
        <taxon>Chordata</taxon>
        <taxon>Craniata</taxon>
        <taxon>Vertebrata</taxon>
        <taxon>Cyclostomata</taxon>
        <taxon>Hyperoartia</taxon>
        <taxon>Petromyzontiformes</taxon>
        <taxon>Petromyzontidae</taxon>
        <taxon>Petromyzon</taxon>
    </lineage>
</organism>
<name>S4RP11_PETMA</name>
<dbReference type="FunFam" id="2.10.25.10:FF:000010">
    <property type="entry name" value="Pro-epidermal growth factor"/>
    <property type="match status" value="1"/>
</dbReference>
<keyword evidence="3 4" id="KW-1015">Disulfide bond</keyword>
<sequence>YQCCPGWFPSGDNCPICKVACLDNCLNGGSCVSNNTCLCVPGFTGSVCQTDVNECLPGNGNCSHTCVNTEGGWSCQCPEGFVLNKDGLTC</sequence>
<evidence type="ECO:0000256" key="4">
    <source>
        <dbReference type="PROSITE-ProRule" id="PRU00076"/>
    </source>
</evidence>
<dbReference type="SMART" id="SM00181">
    <property type="entry name" value="EGF"/>
    <property type="match status" value="2"/>
</dbReference>
<feature type="disulfide bond" evidence="4">
    <location>
        <begin position="21"/>
        <end position="31"/>
    </location>
</feature>
<proteinExistence type="predicted"/>
<dbReference type="GO" id="GO:0005509">
    <property type="term" value="F:calcium ion binding"/>
    <property type="evidence" value="ECO:0007669"/>
    <property type="project" value="InterPro"/>
</dbReference>
<dbReference type="STRING" id="7757.ENSPMAP00000006947"/>
<dbReference type="PROSITE" id="PS00022">
    <property type="entry name" value="EGF_1"/>
    <property type="match status" value="1"/>
</dbReference>
<dbReference type="PROSITE" id="PS50026">
    <property type="entry name" value="EGF_3"/>
    <property type="match status" value="1"/>
</dbReference>
<evidence type="ECO:0000259" key="5">
    <source>
        <dbReference type="PROSITE" id="PS50026"/>
    </source>
</evidence>
<dbReference type="Pfam" id="PF00008">
    <property type="entry name" value="EGF"/>
    <property type="match status" value="1"/>
</dbReference>
<accession>S4RP11</accession>
<evidence type="ECO:0000313" key="6">
    <source>
        <dbReference type="Ensembl" id="ENSPMAP00000006947.1"/>
    </source>
</evidence>
<dbReference type="InterPro" id="IPR001881">
    <property type="entry name" value="EGF-like_Ca-bd_dom"/>
</dbReference>
<reference evidence="6" key="2">
    <citation type="submission" date="2025-09" db="UniProtKB">
        <authorList>
            <consortium name="Ensembl"/>
        </authorList>
    </citation>
    <scope>IDENTIFICATION</scope>
</reference>
<dbReference type="PROSITE" id="PS01186">
    <property type="entry name" value="EGF_2"/>
    <property type="match status" value="1"/>
</dbReference>
<feature type="disulfide bond" evidence="4">
    <location>
        <begin position="39"/>
        <end position="48"/>
    </location>
</feature>
<dbReference type="SMART" id="SM00179">
    <property type="entry name" value="EGF_CA"/>
    <property type="match status" value="1"/>
</dbReference>
<reference evidence="6" key="1">
    <citation type="submission" date="2025-08" db="UniProtKB">
        <authorList>
            <consortium name="Ensembl"/>
        </authorList>
    </citation>
    <scope>IDENTIFICATION</scope>
</reference>
<evidence type="ECO:0000256" key="3">
    <source>
        <dbReference type="ARBA" id="ARBA00023157"/>
    </source>
</evidence>
<dbReference type="InterPro" id="IPR000742">
    <property type="entry name" value="EGF"/>
</dbReference>
<dbReference type="Ensembl" id="ENSPMAT00000006978.1">
    <property type="protein sequence ID" value="ENSPMAP00000006947.1"/>
    <property type="gene ID" value="ENSPMAG00000006312.1"/>
</dbReference>
<dbReference type="SUPFAM" id="SSF57196">
    <property type="entry name" value="EGF/Laminin"/>
    <property type="match status" value="2"/>
</dbReference>